<sequence>MYNVSLSFKYSHHISQYIYGFLLLKKLNIIKISNIDNNITGAQHILRANIDGKKIVYDANDGDHIERNFFSIPDYEWCDLYFKRSYSENLAKNFPKCRPLGFNYEIKPVYGIVDNFFGNIRRILGKEIVRHYDLETIPQVSNNPRVLFLTRLWEPEIISEESNSIEIEKYNEIKKLNKLRIDALNMLNDNFKEICTIGINDIKYSREIAPQFILPKMKTHRRHFISMMKEHEVCITSTGLHQSTGWRFGEFVASSRAIISEPLEYIVPGNFNNYLPFKNMEELYQSVDKLVNDKELRYEMMEKNHHYYNNYLRPDRLILNTLISI</sequence>
<dbReference type="AlphaFoldDB" id="A0A385JNH4"/>
<evidence type="ECO:0000313" key="1">
    <source>
        <dbReference type="EMBL" id="AXY99895.1"/>
    </source>
</evidence>
<reference evidence="1" key="1">
    <citation type="journal article" date="2017" name="PLoS ONE">
        <title>Genetic diversity of the O antigens of Proteus species and the development of a suspension array for molecular serotyping.</title>
        <authorList>
            <person name="Yu X."/>
            <person name="Torzewska A."/>
            <person name="Zhang X."/>
            <person name="Yin Z."/>
            <person name="Drzewiecka D."/>
            <person name="Cao H."/>
            <person name="Liu B."/>
            <person name="Knirel Y.A."/>
            <person name="Rozalski A."/>
            <person name="Wang L."/>
        </authorList>
    </citation>
    <scope>NUCLEOTIDE SEQUENCE</scope>
    <source>
        <strain evidence="1">TG155</strain>
    </source>
</reference>
<name>A0A385JNH4_PROVU</name>
<accession>A0A385JNH4</accession>
<proteinExistence type="predicted"/>
<dbReference type="EMBL" id="KY710723">
    <property type="protein sequence ID" value="AXY99895.1"/>
    <property type="molecule type" value="Genomic_DNA"/>
</dbReference>
<organism evidence="1">
    <name type="scientific">Proteus vulgaris</name>
    <dbReference type="NCBI Taxonomy" id="585"/>
    <lineage>
        <taxon>Bacteria</taxon>
        <taxon>Pseudomonadati</taxon>
        <taxon>Pseudomonadota</taxon>
        <taxon>Gammaproteobacteria</taxon>
        <taxon>Enterobacterales</taxon>
        <taxon>Morganellaceae</taxon>
        <taxon>Proteus</taxon>
    </lineage>
</organism>
<protein>
    <recommendedName>
        <fullName evidence="2">Glycosyltransferase family 1 protein</fullName>
    </recommendedName>
</protein>
<evidence type="ECO:0008006" key="2">
    <source>
        <dbReference type="Google" id="ProtNLM"/>
    </source>
</evidence>